<keyword evidence="6" id="KW-0238">DNA-binding</keyword>
<dbReference type="InterPro" id="IPR017985">
    <property type="entry name" value="MeTrfase_CN4_CS"/>
</dbReference>
<evidence type="ECO:0000313" key="12">
    <source>
        <dbReference type="Proteomes" id="UP000422108"/>
    </source>
</evidence>
<keyword evidence="3 11" id="KW-0808">Transferase</keyword>
<feature type="domain" description="DNA methylase N-4/N-6" evidence="10">
    <location>
        <begin position="23"/>
        <end position="268"/>
    </location>
</feature>
<protein>
    <recommendedName>
        <fullName evidence="8">Methyltransferase</fullName>
        <ecNumber evidence="8">2.1.1.-</ecNumber>
    </recommendedName>
</protein>
<evidence type="ECO:0000313" key="11">
    <source>
        <dbReference type="EMBL" id="BBO87095.1"/>
    </source>
</evidence>
<dbReference type="SUPFAM" id="SSF53335">
    <property type="entry name" value="S-adenosyl-L-methionine-dependent methyltransferases"/>
    <property type="match status" value="1"/>
</dbReference>
<keyword evidence="5" id="KW-0680">Restriction system</keyword>
<dbReference type="GO" id="GO:0032259">
    <property type="term" value="P:methylation"/>
    <property type="evidence" value="ECO:0007669"/>
    <property type="project" value="UniProtKB-KW"/>
</dbReference>
<dbReference type="Pfam" id="PF01555">
    <property type="entry name" value="N6_N4_Mtase"/>
    <property type="match status" value="1"/>
</dbReference>
<keyword evidence="4" id="KW-0949">S-adenosyl-L-methionine</keyword>
<evidence type="ECO:0000256" key="1">
    <source>
        <dbReference type="ARBA" id="ARBA00010203"/>
    </source>
</evidence>
<accession>A0A5K8A3H2</accession>
<organism evidence="11 12">
    <name type="scientific">Desulfosarcina ovata subsp. ovata</name>
    <dbReference type="NCBI Taxonomy" id="2752305"/>
    <lineage>
        <taxon>Bacteria</taxon>
        <taxon>Pseudomonadati</taxon>
        <taxon>Thermodesulfobacteriota</taxon>
        <taxon>Desulfobacteria</taxon>
        <taxon>Desulfobacterales</taxon>
        <taxon>Desulfosarcinaceae</taxon>
        <taxon>Desulfosarcina</taxon>
    </lineage>
</organism>
<feature type="region of interest" description="Disordered" evidence="9">
    <location>
        <begin position="347"/>
        <end position="374"/>
    </location>
</feature>
<evidence type="ECO:0000256" key="2">
    <source>
        <dbReference type="ARBA" id="ARBA00022603"/>
    </source>
</evidence>
<gene>
    <name evidence="11" type="ORF">DSCOOX_02750</name>
</gene>
<keyword evidence="12" id="KW-1185">Reference proteome</keyword>
<dbReference type="GO" id="GO:0003677">
    <property type="term" value="F:DNA binding"/>
    <property type="evidence" value="ECO:0007669"/>
    <property type="project" value="UniProtKB-KW"/>
</dbReference>
<dbReference type="EMBL" id="AP021879">
    <property type="protein sequence ID" value="BBO87095.1"/>
    <property type="molecule type" value="Genomic_DNA"/>
</dbReference>
<evidence type="ECO:0000256" key="8">
    <source>
        <dbReference type="RuleBase" id="RU362026"/>
    </source>
</evidence>
<comment type="catalytic activity">
    <reaction evidence="7">
        <text>a 2'-deoxycytidine in DNA + S-adenosyl-L-methionine = an N(4)-methyl-2'-deoxycytidine in DNA + S-adenosyl-L-homocysteine + H(+)</text>
        <dbReference type="Rhea" id="RHEA:16857"/>
        <dbReference type="Rhea" id="RHEA-COMP:11369"/>
        <dbReference type="Rhea" id="RHEA-COMP:13674"/>
        <dbReference type="ChEBI" id="CHEBI:15378"/>
        <dbReference type="ChEBI" id="CHEBI:57856"/>
        <dbReference type="ChEBI" id="CHEBI:59789"/>
        <dbReference type="ChEBI" id="CHEBI:85452"/>
        <dbReference type="ChEBI" id="CHEBI:137933"/>
        <dbReference type="EC" id="2.1.1.113"/>
    </reaction>
</comment>
<evidence type="ECO:0000256" key="9">
    <source>
        <dbReference type="SAM" id="MobiDB-lite"/>
    </source>
</evidence>
<dbReference type="AlphaFoldDB" id="A0A5K8A3H2"/>
<comment type="similarity">
    <text evidence="1">Belongs to the N(4)/N(6)-methyltransferase family. N(4) subfamily.</text>
</comment>
<evidence type="ECO:0000256" key="7">
    <source>
        <dbReference type="ARBA" id="ARBA00049120"/>
    </source>
</evidence>
<name>A0A5K8A3H2_9BACT</name>
<reference evidence="11 12" key="1">
    <citation type="submission" date="2019-11" db="EMBL/GenBank/DDBJ databases">
        <title>Comparative genomics of hydrocarbon-degrading Desulfosarcina strains.</title>
        <authorList>
            <person name="Watanabe M."/>
            <person name="Kojima H."/>
            <person name="Fukui M."/>
        </authorList>
    </citation>
    <scope>NUCLEOTIDE SEQUENCE [LARGE SCALE GENOMIC DNA]</scope>
    <source>
        <strain evidence="12">oXyS1</strain>
    </source>
</reference>
<dbReference type="REBASE" id="360366">
    <property type="entry name" value="M.DovoXyS1ORF2750P"/>
</dbReference>
<dbReference type="GO" id="GO:0008170">
    <property type="term" value="F:N-methyltransferase activity"/>
    <property type="evidence" value="ECO:0007669"/>
    <property type="project" value="InterPro"/>
</dbReference>
<evidence type="ECO:0000256" key="4">
    <source>
        <dbReference type="ARBA" id="ARBA00022691"/>
    </source>
</evidence>
<dbReference type="InterPro" id="IPR001091">
    <property type="entry name" value="RM_Methyltransferase"/>
</dbReference>
<dbReference type="GO" id="GO:0009307">
    <property type="term" value="P:DNA restriction-modification system"/>
    <property type="evidence" value="ECO:0007669"/>
    <property type="project" value="UniProtKB-KW"/>
</dbReference>
<dbReference type="PROSITE" id="PS00093">
    <property type="entry name" value="N4_MTASE"/>
    <property type="match status" value="1"/>
</dbReference>
<evidence type="ECO:0000256" key="3">
    <source>
        <dbReference type="ARBA" id="ARBA00022679"/>
    </source>
</evidence>
<dbReference type="InterPro" id="IPR029063">
    <property type="entry name" value="SAM-dependent_MTases_sf"/>
</dbReference>
<proteinExistence type="inferred from homology"/>
<evidence type="ECO:0000256" key="6">
    <source>
        <dbReference type="ARBA" id="ARBA00023125"/>
    </source>
</evidence>
<dbReference type="Gene3D" id="3.40.50.150">
    <property type="entry name" value="Vaccinia Virus protein VP39"/>
    <property type="match status" value="1"/>
</dbReference>
<dbReference type="RefSeq" id="WP_155308589.1">
    <property type="nucleotide sequence ID" value="NZ_AP021879.1"/>
</dbReference>
<dbReference type="PRINTS" id="PR00508">
    <property type="entry name" value="S21N4MTFRASE"/>
</dbReference>
<evidence type="ECO:0000256" key="5">
    <source>
        <dbReference type="ARBA" id="ARBA00022747"/>
    </source>
</evidence>
<dbReference type="EC" id="2.1.1.-" evidence="8"/>
<keyword evidence="2 11" id="KW-0489">Methyltransferase</keyword>
<evidence type="ECO:0000259" key="10">
    <source>
        <dbReference type="Pfam" id="PF01555"/>
    </source>
</evidence>
<dbReference type="Proteomes" id="UP000422108">
    <property type="component" value="Chromosome"/>
</dbReference>
<sequence length="374" mass="42571">MITDHRIHFSDAGQMRALDSESVHLVVTSPPYPMIEMWDNLFRQESAIDKAMRRPHGAQAFELMHCQLDRVWNELWRVLVPGGIACINIGDATRTLDDEFALYSNHSRILTHMLSLGFINLPNILWRKQTNAPNKFMGSGMMPPGAYVTLEHEYILIFRKGGKRIFKTAEEKTNRRQSAFFWEERNNWFSDVWMDLKGTRQKTGDKQLRARSGAYPFELAYRLISMFSVINDTVLDPFLGTGTTLTAAMVTGRNSVGYEIDKAFQPLIAEGGLAAAPLGQQRINERLEAHRQFVEDRQASGKAIKYTNQTYGFPVITRQETELMFLRPVTVKEMKKKHFQMAYAMPQVSSTDPPPSALTETGHTPKTGQMSLFG</sequence>
<dbReference type="InterPro" id="IPR002941">
    <property type="entry name" value="DNA_methylase_N4/N6"/>
</dbReference>
<dbReference type="GO" id="GO:0015667">
    <property type="term" value="F:site-specific DNA-methyltransferase (cytosine-N4-specific) activity"/>
    <property type="evidence" value="ECO:0007669"/>
    <property type="project" value="UniProtKB-EC"/>
</dbReference>
<feature type="compositionally biased region" description="Polar residues" evidence="9">
    <location>
        <begin position="358"/>
        <end position="374"/>
    </location>
</feature>